<dbReference type="AlphaFoldDB" id="A0A8J3NPZ4"/>
<feature type="domain" description="TNT" evidence="3">
    <location>
        <begin position="124"/>
        <end position="225"/>
    </location>
</feature>
<comment type="caution">
    <text evidence="4">The sequence shown here is derived from an EMBL/GenBank/DDBJ whole genome shotgun (WGS) entry which is preliminary data.</text>
</comment>
<evidence type="ECO:0000313" key="5">
    <source>
        <dbReference type="Proteomes" id="UP000601223"/>
    </source>
</evidence>
<dbReference type="InterPro" id="IPR053024">
    <property type="entry name" value="Fungal_surface_NADase"/>
</dbReference>
<dbReference type="RefSeq" id="WP_203757519.1">
    <property type="nucleotide sequence ID" value="NZ_BONF01000074.1"/>
</dbReference>
<name>A0A8J3NPZ4_9ACTN</name>
<reference evidence="4 5" key="1">
    <citation type="submission" date="2021-01" db="EMBL/GenBank/DDBJ databases">
        <title>Whole genome shotgun sequence of Catellatospora bangladeshensis NBRC 107357.</title>
        <authorList>
            <person name="Komaki H."/>
            <person name="Tamura T."/>
        </authorList>
    </citation>
    <scope>NUCLEOTIDE SEQUENCE [LARGE SCALE GENOMIC DNA]</scope>
    <source>
        <strain evidence="4 5">NBRC 107357</strain>
    </source>
</reference>
<feature type="region of interest" description="Disordered" evidence="1">
    <location>
        <begin position="23"/>
        <end position="43"/>
    </location>
</feature>
<proteinExistence type="predicted"/>
<feature type="chain" id="PRO_5038853828" description="TNT domain-containing protein" evidence="2">
    <location>
        <begin position="22"/>
        <end position="232"/>
    </location>
</feature>
<protein>
    <recommendedName>
        <fullName evidence="3">TNT domain-containing protein</fullName>
    </recommendedName>
</protein>
<gene>
    <name evidence="4" type="ORF">Cba03nite_78290</name>
</gene>
<dbReference type="InterPro" id="IPR025331">
    <property type="entry name" value="TNT"/>
</dbReference>
<feature type="signal peptide" evidence="2">
    <location>
        <begin position="1"/>
        <end position="21"/>
    </location>
</feature>
<accession>A0A8J3NPZ4</accession>
<dbReference type="Pfam" id="PF14021">
    <property type="entry name" value="TNT"/>
    <property type="match status" value="1"/>
</dbReference>
<sequence>MKVRLLLAALAASLLVPLAPAAATAGPHHPPPPAGSYAECEPGTPAVAPATQTYYDPALPQLGPKPLPRRGAVGRLLHGYHRFGSLDRDAFVAEYLDAQQRFIYPPNDGFVTHGDMVDRHPLELQPRARLDRFGFPGGTFLAPLGASFGQRALPPQSLNTPEGAPQANYHVYCVLKPFSVDAGPAAPWFGQPGLGTQYKLMPQYLPEAGGALSVTWLLAHGYLVEEKPVVRK</sequence>
<evidence type="ECO:0000256" key="2">
    <source>
        <dbReference type="SAM" id="SignalP"/>
    </source>
</evidence>
<keyword evidence="5" id="KW-1185">Reference proteome</keyword>
<dbReference type="GO" id="GO:0050135">
    <property type="term" value="F:NADP+ nucleosidase activity"/>
    <property type="evidence" value="ECO:0007669"/>
    <property type="project" value="InterPro"/>
</dbReference>
<organism evidence="4 5">
    <name type="scientific">Catellatospora bangladeshensis</name>
    <dbReference type="NCBI Taxonomy" id="310355"/>
    <lineage>
        <taxon>Bacteria</taxon>
        <taxon>Bacillati</taxon>
        <taxon>Actinomycetota</taxon>
        <taxon>Actinomycetes</taxon>
        <taxon>Micromonosporales</taxon>
        <taxon>Micromonosporaceae</taxon>
        <taxon>Catellatospora</taxon>
    </lineage>
</organism>
<evidence type="ECO:0000256" key="1">
    <source>
        <dbReference type="SAM" id="MobiDB-lite"/>
    </source>
</evidence>
<keyword evidence="2" id="KW-0732">Signal</keyword>
<dbReference type="EMBL" id="BONF01000074">
    <property type="protein sequence ID" value="GIF86480.1"/>
    <property type="molecule type" value="Genomic_DNA"/>
</dbReference>
<dbReference type="PANTHER" id="PTHR42059:SF1">
    <property type="entry name" value="TNT DOMAIN-CONTAINING PROTEIN"/>
    <property type="match status" value="1"/>
</dbReference>
<dbReference type="Proteomes" id="UP000601223">
    <property type="component" value="Unassembled WGS sequence"/>
</dbReference>
<evidence type="ECO:0000259" key="3">
    <source>
        <dbReference type="Pfam" id="PF14021"/>
    </source>
</evidence>
<evidence type="ECO:0000313" key="4">
    <source>
        <dbReference type="EMBL" id="GIF86480.1"/>
    </source>
</evidence>
<dbReference type="PANTHER" id="PTHR42059">
    <property type="entry name" value="TNT DOMAIN-CONTAINING PROTEIN"/>
    <property type="match status" value="1"/>
</dbReference>